<dbReference type="Pfam" id="PF21797">
    <property type="entry name" value="CycT2-like_C"/>
    <property type="match status" value="1"/>
</dbReference>
<keyword evidence="1 2" id="KW-0195">Cyclin</keyword>
<dbReference type="PANTHER" id="PTHR10026">
    <property type="entry name" value="CYCLIN"/>
    <property type="match status" value="1"/>
</dbReference>
<comment type="similarity">
    <text evidence="2">Belongs to the cyclin family.</text>
</comment>
<evidence type="ECO:0000259" key="4">
    <source>
        <dbReference type="SMART" id="SM00385"/>
    </source>
</evidence>
<feature type="compositionally biased region" description="Pro residues" evidence="3">
    <location>
        <begin position="587"/>
        <end position="597"/>
    </location>
</feature>
<dbReference type="InterPro" id="IPR043198">
    <property type="entry name" value="Cyclin/Ssn8"/>
</dbReference>
<feature type="compositionally biased region" description="Basic and acidic residues" evidence="3">
    <location>
        <begin position="646"/>
        <end position="667"/>
    </location>
</feature>
<dbReference type="SMART" id="SM01332">
    <property type="entry name" value="Cyclin_C"/>
    <property type="match status" value="1"/>
</dbReference>
<evidence type="ECO:0000259" key="5">
    <source>
        <dbReference type="SMART" id="SM01332"/>
    </source>
</evidence>
<dbReference type="Gene3D" id="1.10.472.10">
    <property type="entry name" value="Cyclin-like"/>
    <property type="match status" value="2"/>
</dbReference>
<evidence type="ECO:0000256" key="3">
    <source>
        <dbReference type="SAM" id="MobiDB-lite"/>
    </source>
</evidence>
<dbReference type="EMBL" id="BPLQ01007050">
    <property type="protein sequence ID" value="GIY27423.1"/>
    <property type="molecule type" value="Genomic_DNA"/>
</dbReference>
<evidence type="ECO:0000313" key="6">
    <source>
        <dbReference type="EMBL" id="GIY27423.1"/>
    </source>
</evidence>
<feature type="compositionally biased region" description="Polar residues" evidence="3">
    <location>
        <begin position="356"/>
        <end position="375"/>
    </location>
</feature>
<name>A0AAV4S5W8_9ARAC</name>
<protein>
    <submittedName>
        <fullName evidence="6">Cyclin-K</fullName>
    </submittedName>
</protein>
<dbReference type="InterPro" id="IPR006671">
    <property type="entry name" value="Cyclin_N"/>
</dbReference>
<sequence length="729" mass="81362">MQFNLFDLVKALSEQQKDVCLIVAMTVLMPSWYYEKKDIKHSPSVLDGIDFERESRYRREGARFIINVGTKMGLRYDTMATGVVYFHRFYMFHSFKTFPRYVTACCCLFLAGKVEETPKKCKDIIRIAKTFLDDSQFAQFGDDPKEEVMTLERILLQTIKFDLRLDHPYGHLIRYAKCLKGDKLKLQNMVQMAWTFINDSLCTTLCLQFEPEVIAIAVMYLAGKLSKFEVVDWDDRTPLQKHWWDIFVEGMSIELLEDICHQVLDLYSTPISNHPQDSPPATPPTKSTRKISQPPSPAEVSTSPAQIKPKEVVVGQPIPRLEPGELKRKTLQPEIKKELLENKKRRPQEGKAIPIITSSSGSPKGNNSTQVSETQPPSPTTPIPLERISKPISKSTELPAQQCTTDVAFTTGISSINQQSFPQTVPILSTDISSKPIAISTIANVASVPTASFSPSIPPPTVTFSQSAPTFYSGVSIEKTFPNIQQPPPQIYPHQFQHPPPSGPPPPTGPPPPPTGPPPPGLPPSKFNDPPPQLPAMPPFNSQFPPPRHQRPPLPPNIPPPAPMPGITQHPPPPRPQGLPHVAGIRPVPPPNLPNVRPPRMMSDNRFGPRPPGTDVFNSRPPDFRPPGPDFGPRSRFDGDNQGFRGRKDSDSPFPHDRPFPEFDPGFHRPPQPNQFGHIFDRPPRPPMRFPLEPRRTPERGPRPPMGNNMSQPQGAPTGIPPVRITGSM</sequence>
<feature type="compositionally biased region" description="Pro residues" evidence="3">
    <location>
        <begin position="498"/>
        <end position="577"/>
    </location>
</feature>
<feature type="compositionally biased region" description="Basic and acidic residues" evidence="3">
    <location>
        <begin position="692"/>
        <end position="702"/>
    </location>
</feature>
<feature type="region of interest" description="Disordered" evidence="3">
    <location>
        <begin position="480"/>
        <end position="729"/>
    </location>
</feature>
<dbReference type="GO" id="GO:0006357">
    <property type="term" value="P:regulation of transcription by RNA polymerase II"/>
    <property type="evidence" value="ECO:0007669"/>
    <property type="project" value="InterPro"/>
</dbReference>
<dbReference type="AlphaFoldDB" id="A0AAV4S5W8"/>
<feature type="domain" description="Cyclin C-terminal" evidence="5">
    <location>
        <begin position="166"/>
        <end position="306"/>
    </location>
</feature>
<accession>A0AAV4S5W8</accession>
<dbReference type="Pfam" id="PF00134">
    <property type="entry name" value="Cyclin_N"/>
    <property type="match status" value="1"/>
</dbReference>
<feature type="region of interest" description="Disordered" evidence="3">
    <location>
        <begin position="271"/>
        <end position="386"/>
    </location>
</feature>
<gene>
    <name evidence="6" type="primary">CCNK</name>
    <name evidence="6" type="ORF">CDAR_52581</name>
</gene>
<dbReference type="CDD" id="cd20531">
    <property type="entry name" value="CYCLIN_CCNK_rpt2"/>
    <property type="match status" value="1"/>
</dbReference>
<evidence type="ECO:0000256" key="1">
    <source>
        <dbReference type="ARBA" id="ARBA00023127"/>
    </source>
</evidence>
<evidence type="ECO:0000313" key="7">
    <source>
        <dbReference type="Proteomes" id="UP001054837"/>
    </source>
</evidence>
<dbReference type="CDD" id="cd20530">
    <property type="entry name" value="CYCLIN_CCNK_rpt1"/>
    <property type="match status" value="1"/>
</dbReference>
<feature type="domain" description="Cyclin-like" evidence="4">
    <location>
        <begin position="63"/>
        <end position="157"/>
    </location>
</feature>
<organism evidence="6 7">
    <name type="scientific">Caerostris darwini</name>
    <dbReference type="NCBI Taxonomy" id="1538125"/>
    <lineage>
        <taxon>Eukaryota</taxon>
        <taxon>Metazoa</taxon>
        <taxon>Ecdysozoa</taxon>
        <taxon>Arthropoda</taxon>
        <taxon>Chelicerata</taxon>
        <taxon>Arachnida</taxon>
        <taxon>Araneae</taxon>
        <taxon>Araneomorphae</taxon>
        <taxon>Entelegynae</taxon>
        <taxon>Araneoidea</taxon>
        <taxon>Araneidae</taxon>
        <taxon>Caerostris</taxon>
    </lineage>
</organism>
<dbReference type="FunFam" id="1.10.472.10:FF:000021">
    <property type="entry name" value="Cyclin-K (Predicted)"/>
    <property type="match status" value="1"/>
</dbReference>
<dbReference type="SUPFAM" id="SSF47954">
    <property type="entry name" value="Cyclin-like"/>
    <property type="match status" value="2"/>
</dbReference>
<dbReference type="InterPro" id="IPR036915">
    <property type="entry name" value="Cyclin-like_sf"/>
</dbReference>
<evidence type="ECO:0000256" key="2">
    <source>
        <dbReference type="RuleBase" id="RU000383"/>
    </source>
</evidence>
<reference evidence="6 7" key="1">
    <citation type="submission" date="2021-06" db="EMBL/GenBank/DDBJ databases">
        <title>Caerostris darwini draft genome.</title>
        <authorList>
            <person name="Kono N."/>
            <person name="Arakawa K."/>
        </authorList>
    </citation>
    <scope>NUCLEOTIDE SEQUENCE [LARGE SCALE GENOMIC DNA]</scope>
</reference>
<proteinExistence type="inferred from homology"/>
<comment type="caution">
    <text evidence="6">The sequence shown here is derived from an EMBL/GenBank/DDBJ whole genome shotgun (WGS) entry which is preliminary data.</text>
</comment>
<dbReference type="InterPro" id="IPR004367">
    <property type="entry name" value="Cyclin_C-dom"/>
</dbReference>
<feature type="domain" description="Cyclin-like" evidence="4">
    <location>
        <begin position="170"/>
        <end position="265"/>
    </location>
</feature>
<dbReference type="InterPro" id="IPR013763">
    <property type="entry name" value="Cyclin-like_dom"/>
</dbReference>
<dbReference type="GO" id="GO:0016538">
    <property type="term" value="F:cyclin-dependent protein serine/threonine kinase regulator activity"/>
    <property type="evidence" value="ECO:0007669"/>
    <property type="project" value="InterPro"/>
</dbReference>
<dbReference type="SMART" id="SM00385">
    <property type="entry name" value="CYCLIN"/>
    <property type="match status" value="2"/>
</dbReference>
<dbReference type="Proteomes" id="UP001054837">
    <property type="component" value="Unassembled WGS sequence"/>
</dbReference>
<keyword evidence="7" id="KW-1185">Reference proteome</keyword>
<feature type="compositionally biased region" description="Polar residues" evidence="3">
    <location>
        <begin position="284"/>
        <end position="305"/>
    </location>
</feature>